<dbReference type="NCBIfam" id="TIGR00135">
    <property type="entry name" value="gatC"/>
    <property type="match status" value="1"/>
</dbReference>
<comment type="catalytic activity">
    <reaction evidence="4 6">
        <text>L-aspartyl-tRNA(Asn) + L-glutamine + ATP + H2O = L-asparaginyl-tRNA(Asn) + L-glutamate + ADP + phosphate + 2 H(+)</text>
        <dbReference type="Rhea" id="RHEA:14513"/>
        <dbReference type="Rhea" id="RHEA-COMP:9674"/>
        <dbReference type="Rhea" id="RHEA-COMP:9677"/>
        <dbReference type="ChEBI" id="CHEBI:15377"/>
        <dbReference type="ChEBI" id="CHEBI:15378"/>
        <dbReference type="ChEBI" id="CHEBI:29985"/>
        <dbReference type="ChEBI" id="CHEBI:30616"/>
        <dbReference type="ChEBI" id="CHEBI:43474"/>
        <dbReference type="ChEBI" id="CHEBI:58359"/>
        <dbReference type="ChEBI" id="CHEBI:78515"/>
        <dbReference type="ChEBI" id="CHEBI:78516"/>
        <dbReference type="ChEBI" id="CHEBI:456216"/>
    </reaction>
</comment>
<dbReference type="EMBL" id="QCXQ01000002">
    <property type="protein sequence ID" value="PWF99940.1"/>
    <property type="molecule type" value="Genomic_DNA"/>
</dbReference>
<dbReference type="EC" id="6.3.5.-" evidence="6"/>
<dbReference type="GO" id="GO:0005524">
    <property type="term" value="F:ATP binding"/>
    <property type="evidence" value="ECO:0007669"/>
    <property type="project" value="UniProtKB-KW"/>
</dbReference>
<dbReference type="PANTHER" id="PTHR15004">
    <property type="entry name" value="GLUTAMYL-TRNA(GLN) AMIDOTRANSFERASE SUBUNIT C, MITOCHONDRIAL"/>
    <property type="match status" value="1"/>
</dbReference>
<comment type="function">
    <text evidence="3 6">Allows the formation of correctly charged Asn-tRNA(Asn) or Gln-tRNA(Gln) through the transamidation of misacylated Asp-tRNA(Asn) or Glu-tRNA(Gln) in organisms which lack either or both of asparaginyl-tRNA or glutaminyl-tRNA synthetases. The reaction takes place in the presence of glutamine and ATP through an activated phospho-Asp-tRNA(Asn) or phospho-Glu-tRNA(Gln).</text>
</comment>
<protein>
    <recommendedName>
        <fullName evidence="6">Aspartyl/glutamyl-tRNA(Asn/Gln) amidotransferase subunit C</fullName>
        <shortName evidence="6">Asp/Glu-ADT subunit C</shortName>
        <ecNumber evidence="6">6.3.5.-</ecNumber>
    </recommendedName>
</protein>
<dbReference type="SUPFAM" id="SSF141000">
    <property type="entry name" value="Glu-tRNAGln amidotransferase C subunit"/>
    <property type="match status" value="1"/>
</dbReference>
<evidence type="ECO:0000313" key="7">
    <source>
        <dbReference type="EMBL" id="PWF99940.1"/>
    </source>
</evidence>
<keyword evidence="6" id="KW-0436">Ligase</keyword>
<dbReference type="AlphaFoldDB" id="A0A2V1MY25"/>
<comment type="catalytic activity">
    <reaction evidence="5 6">
        <text>L-glutamyl-tRNA(Gln) + L-glutamine + ATP + H2O = L-glutaminyl-tRNA(Gln) + L-glutamate + ADP + phosphate + H(+)</text>
        <dbReference type="Rhea" id="RHEA:17521"/>
        <dbReference type="Rhea" id="RHEA-COMP:9681"/>
        <dbReference type="Rhea" id="RHEA-COMP:9684"/>
        <dbReference type="ChEBI" id="CHEBI:15377"/>
        <dbReference type="ChEBI" id="CHEBI:15378"/>
        <dbReference type="ChEBI" id="CHEBI:29985"/>
        <dbReference type="ChEBI" id="CHEBI:30616"/>
        <dbReference type="ChEBI" id="CHEBI:43474"/>
        <dbReference type="ChEBI" id="CHEBI:58359"/>
        <dbReference type="ChEBI" id="CHEBI:78520"/>
        <dbReference type="ChEBI" id="CHEBI:78521"/>
        <dbReference type="ChEBI" id="CHEBI:456216"/>
    </reaction>
</comment>
<evidence type="ECO:0000256" key="6">
    <source>
        <dbReference type="HAMAP-Rule" id="MF_00122"/>
    </source>
</evidence>
<dbReference type="HAMAP" id="MF_00122">
    <property type="entry name" value="GatC"/>
    <property type="match status" value="1"/>
</dbReference>
<evidence type="ECO:0000256" key="1">
    <source>
        <dbReference type="ARBA" id="ARBA00010757"/>
    </source>
</evidence>
<dbReference type="GO" id="GO:0070681">
    <property type="term" value="P:glutaminyl-tRNAGln biosynthesis via transamidation"/>
    <property type="evidence" value="ECO:0007669"/>
    <property type="project" value="TreeGrafter"/>
</dbReference>
<keyword evidence="6" id="KW-0547">Nucleotide-binding</keyword>
<dbReference type="RefSeq" id="WP_109249890.1">
    <property type="nucleotide sequence ID" value="NZ_QCXQ01000002.1"/>
</dbReference>
<dbReference type="GO" id="GO:0050567">
    <property type="term" value="F:glutaminyl-tRNA synthase (glutamine-hydrolyzing) activity"/>
    <property type="evidence" value="ECO:0007669"/>
    <property type="project" value="UniProtKB-UniRule"/>
</dbReference>
<dbReference type="Proteomes" id="UP000245080">
    <property type="component" value="Unassembled WGS sequence"/>
</dbReference>
<comment type="similarity">
    <text evidence="1 6">Belongs to the GatC family.</text>
</comment>
<dbReference type="InterPro" id="IPR036113">
    <property type="entry name" value="Asp/Glu-ADT_sf_sub_c"/>
</dbReference>
<accession>A0A2V1MY25</accession>
<keyword evidence="6" id="KW-0648">Protein biosynthesis</keyword>
<evidence type="ECO:0000256" key="4">
    <source>
        <dbReference type="ARBA" id="ARBA00047380"/>
    </source>
</evidence>
<keyword evidence="8" id="KW-1185">Reference proteome</keyword>
<gene>
    <name evidence="6" type="primary">gatC</name>
    <name evidence="7" type="ORF">DCM90_03035</name>
</gene>
<dbReference type="GO" id="GO:0050566">
    <property type="term" value="F:asparaginyl-tRNA synthase (glutamine-hydrolyzing) activity"/>
    <property type="evidence" value="ECO:0007669"/>
    <property type="project" value="RHEA"/>
</dbReference>
<sequence length="102" mass="11254">MANQIDRDQVQHVASLAKLEVNDAQLDYFTDQLDQTIGLFETLSAVDTTNVPATSSVTDQLNTMREDVADNWGEQAALLKNAPETQDDYIKVPAIIDESEAN</sequence>
<keyword evidence="6" id="KW-0067">ATP-binding</keyword>
<dbReference type="Pfam" id="PF02686">
    <property type="entry name" value="GatC"/>
    <property type="match status" value="1"/>
</dbReference>
<dbReference type="GO" id="GO:0016740">
    <property type="term" value="F:transferase activity"/>
    <property type="evidence" value="ECO:0007669"/>
    <property type="project" value="UniProtKB-KW"/>
</dbReference>
<name>A0A2V1MY25_9LACO</name>
<dbReference type="OrthoDB" id="9813938at2"/>
<dbReference type="GO" id="GO:0006450">
    <property type="term" value="P:regulation of translational fidelity"/>
    <property type="evidence" value="ECO:0007669"/>
    <property type="project" value="InterPro"/>
</dbReference>
<dbReference type="Gene3D" id="1.10.20.60">
    <property type="entry name" value="Glu-tRNAGln amidotransferase C subunit, N-terminal domain"/>
    <property type="match status" value="1"/>
</dbReference>
<evidence type="ECO:0000256" key="3">
    <source>
        <dbReference type="ARBA" id="ARBA00024799"/>
    </source>
</evidence>
<dbReference type="PANTHER" id="PTHR15004:SF0">
    <property type="entry name" value="GLUTAMYL-TRNA(GLN) AMIDOTRANSFERASE SUBUNIT C, MITOCHONDRIAL"/>
    <property type="match status" value="1"/>
</dbReference>
<proteinExistence type="inferred from homology"/>
<evidence type="ECO:0000256" key="2">
    <source>
        <dbReference type="ARBA" id="ARBA00011123"/>
    </source>
</evidence>
<reference evidence="7 8" key="1">
    <citation type="journal article" date="2018" name="Int. J. Syst. Evol. Microbiol.">
        <title>Lactobacillus bambusae sp. nov., isolated from a traditional fermented Ma-bamboo shoots of Taiwan.</title>
        <authorList>
            <person name="Wang L.-T."/>
        </authorList>
    </citation>
    <scope>NUCLEOTIDE SEQUENCE [LARGE SCALE GENOMIC DNA]</scope>
    <source>
        <strain evidence="7 8">BS-W1</strain>
    </source>
</reference>
<comment type="subunit">
    <text evidence="2 6">Heterotrimer of A, B and C subunits.</text>
</comment>
<organism evidence="7 8">
    <name type="scientific">Levilactobacillus bambusae</name>
    <dbReference type="NCBI Taxonomy" id="2024736"/>
    <lineage>
        <taxon>Bacteria</taxon>
        <taxon>Bacillati</taxon>
        <taxon>Bacillota</taxon>
        <taxon>Bacilli</taxon>
        <taxon>Lactobacillales</taxon>
        <taxon>Lactobacillaceae</taxon>
        <taxon>Levilactobacillus</taxon>
    </lineage>
</organism>
<dbReference type="GO" id="GO:0006412">
    <property type="term" value="P:translation"/>
    <property type="evidence" value="ECO:0007669"/>
    <property type="project" value="UniProtKB-UniRule"/>
</dbReference>
<dbReference type="InterPro" id="IPR003837">
    <property type="entry name" value="GatC"/>
</dbReference>
<evidence type="ECO:0000256" key="5">
    <source>
        <dbReference type="ARBA" id="ARBA00047913"/>
    </source>
</evidence>
<keyword evidence="7" id="KW-0808">Transferase</keyword>
<comment type="caution">
    <text evidence="7">The sequence shown here is derived from an EMBL/GenBank/DDBJ whole genome shotgun (WGS) entry which is preliminary data.</text>
</comment>
<evidence type="ECO:0000313" key="8">
    <source>
        <dbReference type="Proteomes" id="UP000245080"/>
    </source>
</evidence>